<evidence type="ECO:0000313" key="2">
    <source>
        <dbReference type="EMBL" id="TYP98928.1"/>
    </source>
</evidence>
<evidence type="ECO:0000313" key="3">
    <source>
        <dbReference type="Proteomes" id="UP000323136"/>
    </source>
</evidence>
<proteinExistence type="predicted"/>
<dbReference type="AlphaFoldDB" id="A0A5S5DU85"/>
<keyword evidence="1" id="KW-0472">Membrane</keyword>
<evidence type="ECO:0000256" key="1">
    <source>
        <dbReference type="SAM" id="Phobius"/>
    </source>
</evidence>
<keyword evidence="3" id="KW-1185">Reference proteome</keyword>
<keyword evidence="1" id="KW-1133">Transmembrane helix</keyword>
<gene>
    <name evidence="2" type="ORF">C7447_102246</name>
</gene>
<protein>
    <submittedName>
        <fullName evidence="2">Uncharacterized protein</fullName>
    </submittedName>
</protein>
<organism evidence="2 3">
    <name type="scientific">Tenacibaculum adriaticum</name>
    <dbReference type="NCBI Taxonomy" id="413713"/>
    <lineage>
        <taxon>Bacteria</taxon>
        <taxon>Pseudomonadati</taxon>
        <taxon>Bacteroidota</taxon>
        <taxon>Flavobacteriia</taxon>
        <taxon>Flavobacteriales</taxon>
        <taxon>Flavobacteriaceae</taxon>
        <taxon>Tenacibaculum</taxon>
    </lineage>
</organism>
<dbReference type="Proteomes" id="UP000323136">
    <property type="component" value="Unassembled WGS sequence"/>
</dbReference>
<feature type="transmembrane region" description="Helical" evidence="1">
    <location>
        <begin position="24"/>
        <end position="44"/>
    </location>
</feature>
<comment type="caution">
    <text evidence="2">The sequence shown here is derived from an EMBL/GenBank/DDBJ whole genome shotgun (WGS) entry which is preliminary data.</text>
</comment>
<reference evidence="2 3" key="1">
    <citation type="submission" date="2019-07" db="EMBL/GenBank/DDBJ databases">
        <title>Genomic Encyclopedia of Type Strains, Phase IV (KMG-IV): sequencing the most valuable type-strain genomes for metagenomic binning, comparative biology and taxonomic classification.</title>
        <authorList>
            <person name="Goeker M."/>
        </authorList>
    </citation>
    <scope>NUCLEOTIDE SEQUENCE [LARGE SCALE GENOMIC DNA]</scope>
    <source>
        <strain evidence="2 3">DSM 18961</strain>
    </source>
</reference>
<keyword evidence="1" id="KW-0812">Transmembrane</keyword>
<name>A0A5S5DU85_9FLAO</name>
<accession>A0A5S5DU85</accession>
<sequence>MFLNLLNWGTSITFASVSHEFKVALVPLLVALVVELIKLLIAYLKKKREAISIKEK</sequence>
<dbReference type="EMBL" id="VNIA01000002">
    <property type="protein sequence ID" value="TYP98928.1"/>
    <property type="molecule type" value="Genomic_DNA"/>
</dbReference>